<dbReference type="EMBL" id="GGEC01062885">
    <property type="protein sequence ID" value="MBX43369.1"/>
    <property type="molecule type" value="Transcribed_RNA"/>
</dbReference>
<name>A0A2P2NLL1_RHIMU</name>
<protein>
    <submittedName>
        <fullName evidence="1">Uncharacterized protein</fullName>
    </submittedName>
</protein>
<sequence length="27" mass="3182">MVNISQLYKVTDRITTNKNDIIPKTKF</sequence>
<reference evidence="1" key="1">
    <citation type="submission" date="2018-02" db="EMBL/GenBank/DDBJ databases">
        <title>Rhizophora mucronata_Transcriptome.</title>
        <authorList>
            <person name="Meera S.P."/>
            <person name="Sreeshan A."/>
            <person name="Augustine A."/>
        </authorList>
    </citation>
    <scope>NUCLEOTIDE SEQUENCE</scope>
    <source>
        <tissue evidence="1">Leaf</tissue>
    </source>
</reference>
<organism evidence="1">
    <name type="scientific">Rhizophora mucronata</name>
    <name type="common">Asiatic mangrove</name>
    <dbReference type="NCBI Taxonomy" id="61149"/>
    <lineage>
        <taxon>Eukaryota</taxon>
        <taxon>Viridiplantae</taxon>
        <taxon>Streptophyta</taxon>
        <taxon>Embryophyta</taxon>
        <taxon>Tracheophyta</taxon>
        <taxon>Spermatophyta</taxon>
        <taxon>Magnoliopsida</taxon>
        <taxon>eudicotyledons</taxon>
        <taxon>Gunneridae</taxon>
        <taxon>Pentapetalae</taxon>
        <taxon>rosids</taxon>
        <taxon>fabids</taxon>
        <taxon>Malpighiales</taxon>
        <taxon>Rhizophoraceae</taxon>
        <taxon>Rhizophora</taxon>
    </lineage>
</organism>
<dbReference type="AlphaFoldDB" id="A0A2P2NLL1"/>
<evidence type="ECO:0000313" key="1">
    <source>
        <dbReference type="EMBL" id="MBX43369.1"/>
    </source>
</evidence>
<accession>A0A2P2NLL1</accession>
<proteinExistence type="predicted"/>